<keyword evidence="3" id="KW-1185">Reference proteome</keyword>
<feature type="compositionally biased region" description="Low complexity" evidence="1">
    <location>
        <begin position="248"/>
        <end position="262"/>
    </location>
</feature>
<dbReference type="OrthoDB" id="2963797at2759"/>
<feature type="compositionally biased region" description="Low complexity" evidence="1">
    <location>
        <begin position="172"/>
        <end position="185"/>
    </location>
</feature>
<gene>
    <name evidence="2" type="ORF">ARMOST_06604</name>
</gene>
<accession>A0A284R3H4</accession>
<reference evidence="3" key="1">
    <citation type="journal article" date="2017" name="Nat. Ecol. Evol.">
        <title>Genome expansion and lineage-specific genetic innovations in the forest pathogenic fungi Armillaria.</title>
        <authorList>
            <person name="Sipos G."/>
            <person name="Prasanna A.N."/>
            <person name="Walter M.C."/>
            <person name="O'Connor E."/>
            <person name="Balint B."/>
            <person name="Krizsan K."/>
            <person name="Kiss B."/>
            <person name="Hess J."/>
            <person name="Varga T."/>
            <person name="Slot J."/>
            <person name="Riley R."/>
            <person name="Boka B."/>
            <person name="Rigling D."/>
            <person name="Barry K."/>
            <person name="Lee J."/>
            <person name="Mihaltcheva S."/>
            <person name="LaButti K."/>
            <person name="Lipzen A."/>
            <person name="Waldron R."/>
            <person name="Moloney N.M."/>
            <person name="Sperisen C."/>
            <person name="Kredics L."/>
            <person name="Vagvoelgyi C."/>
            <person name="Patrignani A."/>
            <person name="Fitzpatrick D."/>
            <person name="Nagy I."/>
            <person name="Doyle S."/>
            <person name="Anderson J.B."/>
            <person name="Grigoriev I.V."/>
            <person name="Gueldener U."/>
            <person name="Muensterkoetter M."/>
            <person name="Nagy L.G."/>
        </authorList>
    </citation>
    <scope>NUCLEOTIDE SEQUENCE [LARGE SCALE GENOMIC DNA]</scope>
    <source>
        <strain evidence="3">C18/9</strain>
    </source>
</reference>
<dbReference type="Proteomes" id="UP000219338">
    <property type="component" value="Unassembled WGS sequence"/>
</dbReference>
<evidence type="ECO:0000256" key="1">
    <source>
        <dbReference type="SAM" id="MobiDB-lite"/>
    </source>
</evidence>
<sequence>MAHSIPFCVVLAPPGLPDAQPSIYHNKLVWVINGVNGPKWPVAVYCQRHDQATALNSRLNPFIALHGEEDAMTFRSSLRGWEEWPEITGLFNQAGTMFWSVIFGARSGIFYHEEHAADQMECSPPQYRAAFGFDRFENALICQMSRSSNIIGLLARLPHSQIGPGRRNLHQTSVPVPDVPSPDTSAGSSVQKQQHKKSNTDLSPLKMHNQGSPSKGAHLTSNVHITNSGNNKVFSMPSRRNVQDAVRQSPAQQSSPQKTSQTSLCLPRLLRHYLEIYQYPEEVISQNLDMAEDRDDFVETMTFNGVLEEASGFIWEMYFGLVGICF</sequence>
<evidence type="ECO:0000313" key="3">
    <source>
        <dbReference type="Proteomes" id="UP000219338"/>
    </source>
</evidence>
<dbReference type="OMA" id="ECSPPQY"/>
<evidence type="ECO:0000313" key="2">
    <source>
        <dbReference type="EMBL" id="SJL03252.1"/>
    </source>
</evidence>
<dbReference type="EMBL" id="FUEG01000004">
    <property type="protein sequence ID" value="SJL03252.1"/>
    <property type="molecule type" value="Genomic_DNA"/>
</dbReference>
<organism evidence="2 3">
    <name type="scientific">Armillaria ostoyae</name>
    <name type="common">Armillaria root rot fungus</name>
    <dbReference type="NCBI Taxonomy" id="47428"/>
    <lineage>
        <taxon>Eukaryota</taxon>
        <taxon>Fungi</taxon>
        <taxon>Dikarya</taxon>
        <taxon>Basidiomycota</taxon>
        <taxon>Agaricomycotina</taxon>
        <taxon>Agaricomycetes</taxon>
        <taxon>Agaricomycetidae</taxon>
        <taxon>Agaricales</taxon>
        <taxon>Marasmiineae</taxon>
        <taxon>Physalacriaceae</taxon>
        <taxon>Armillaria</taxon>
    </lineage>
</organism>
<proteinExistence type="predicted"/>
<feature type="compositionally biased region" description="Polar residues" evidence="1">
    <location>
        <begin position="209"/>
        <end position="233"/>
    </location>
</feature>
<name>A0A284R3H4_ARMOS</name>
<dbReference type="AlphaFoldDB" id="A0A284R3H4"/>
<feature type="region of interest" description="Disordered" evidence="1">
    <location>
        <begin position="164"/>
        <end position="262"/>
    </location>
</feature>
<protein>
    <submittedName>
        <fullName evidence="2">Uncharacterized protein</fullName>
    </submittedName>
</protein>